<dbReference type="GO" id="GO:0005739">
    <property type="term" value="C:mitochondrion"/>
    <property type="evidence" value="ECO:0007669"/>
    <property type="project" value="UniProtKB-SubCell"/>
</dbReference>
<feature type="compositionally biased region" description="Basic residues" evidence="5">
    <location>
        <begin position="124"/>
        <end position="146"/>
    </location>
</feature>
<keyword evidence="4" id="KW-0496">Mitochondrion</keyword>
<protein>
    <recommendedName>
        <fullName evidence="6">Prokaryotic-type class I peptide chain release factors domain-containing protein</fullName>
    </recommendedName>
</protein>
<keyword evidence="3" id="KW-0809">Transit peptide</keyword>
<gene>
    <name evidence="7" type="ORF">K458DRAFT_414614</name>
</gene>
<dbReference type="SUPFAM" id="SSF75620">
    <property type="entry name" value="Release factor"/>
    <property type="match status" value="1"/>
</dbReference>
<evidence type="ECO:0000259" key="6">
    <source>
        <dbReference type="Pfam" id="PF00472"/>
    </source>
</evidence>
<feature type="region of interest" description="Disordered" evidence="5">
    <location>
        <begin position="121"/>
        <end position="184"/>
    </location>
</feature>
<comment type="subcellular location">
    <subcellularLocation>
        <location evidence="1">Mitochondrion</location>
    </subcellularLocation>
</comment>
<evidence type="ECO:0000313" key="7">
    <source>
        <dbReference type="EMBL" id="KAF2688946.1"/>
    </source>
</evidence>
<comment type="similarity">
    <text evidence="2">Belongs to the prokaryotic/mitochondrial release factor family.</text>
</comment>
<dbReference type="InterPro" id="IPR045853">
    <property type="entry name" value="Pep_chain_release_fac_I_sf"/>
</dbReference>
<proteinExistence type="inferred from homology"/>
<name>A0A6G1JEQ0_9PLEO</name>
<evidence type="ECO:0000256" key="1">
    <source>
        <dbReference type="ARBA" id="ARBA00004173"/>
    </source>
</evidence>
<dbReference type="PANTHER" id="PTHR46203:SF1">
    <property type="entry name" value="MITOCHONDRIAL TRANSLATION RELEASE FACTOR IN RESCUE"/>
    <property type="match status" value="1"/>
</dbReference>
<dbReference type="Proteomes" id="UP000799291">
    <property type="component" value="Unassembled WGS sequence"/>
</dbReference>
<dbReference type="Gene3D" id="3.30.160.20">
    <property type="match status" value="1"/>
</dbReference>
<evidence type="ECO:0000256" key="2">
    <source>
        <dbReference type="ARBA" id="ARBA00010835"/>
    </source>
</evidence>
<dbReference type="GO" id="GO:0032543">
    <property type="term" value="P:mitochondrial translation"/>
    <property type="evidence" value="ECO:0007669"/>
    <property type="project" value="UniProtKB-ARBA"/>
</dbReference>
<dbReference type="InterPro" id="IPR052405">
    <property type="entry name" value="Mito_Transl_Release_Factor"/>
</dbReference>
<keyword evidence="8" id="KW-1185">Reference proteome</keyword>
<evidence type="ECO:0000256" key="3">
    <source>
        <dbReference type="ARBA" id="ARBA00022946"/>
    </source>
</evidence>
<evidence type="ECO:0000256" key="5">
    <source>
        <dbReference type="SAM" id="MobiDB-lite"/>
    </source>
</evidence>
<dbReference type="AlphaFoldDB" id="A0A6G1JEQ0"/>
<dbReference type="GO" id="GO:0003747">
    <property type="term" value="F:translation release factor activity"/>
    <property type="evidence" value="ECO:0007669"/>
    <property type="project" value="InterPro"/>
</dbReference>
<accession>A0A6G1JEQ0</accession>
<feature type="domain" description="Prokaryotic-type class I peptide chain release factors" evidence="6">
    <location>
        <begin position="53"/>
        <end position="147"/>
    </location>
</feature>
<evidence type="ECO:0000313" key="8">
    <source>
        <dbReference type="Proteomes" id="UP000799291"/>
    </source>
</evidence>
<dbReference type="EMBL" id="MU005573">
    <property type="protein sequence ID" value="KAF2688946.1"/>
    <property type="molecule type" value="Genomic_DNA"/>
</dbReference>
<dbReference type="Pfam" id="PF00472">
    <property type="entry name" value="RF-1"/>
    <property type="match status" value="1"/>
</dbReference>
<dbReference type="InterPro" id="IPR000352">
    <property type="entry name" value="Pep_chain_release_fac_I"/>
</dbReference>
<sequence>MPLPRILALPPLLRPPTTTSALRNHILPSHASRPFHITPRPLANLPPRRPLFESEFTETFLRGSGPGGQKINKTSCAVQLKHLPTGIVVKCQETRSRAQNRKLARRLLQDRIEEMELGESARTVVKRRRESERKRSRGKKARRKYRKLAEGEKGEDEEGVEEGGGSDGEALGEATRGDGASKVG</sequence>
<reference evidence="7" key="1">
    <citation type="journal article" date="2020" name="Stud. Mycol.">
        <title>101 Dothideomycetes genomes: a test case for predicting lifestyles and emergence of pathogens.</title>
        <authorList>
            <person name="Haridas S."/>
            <person name="Albert R."/>
            <person name="Binder M."/>
            <person name="Bloem J."/>
            <person name="Labutti K."/>
            <person name="Salamov A."/>
            <person name="Andreopoulos B."/>
            <person name="Baker S."/>
            <person name="Barry K."/>
            <person name="Bills G."/>
            <person name="Bluhm B."/>
            <person name="Cannon C."/>
            <person name="Castanera R."/>
            <person name="Culley D."/>
            <person name="Daum C."/>
            <person name="Ezra D."/>
            <person name="Gonzalez J."/>
            <person name="Henrissat B."/>
            <person name="Kuo A."/>
            <person name="Liang C."/>
            <person name="Lipzen A."/>
            <person name="Lutzoni F."/>
            <person name="Magnuson J."/>
            <person name="Mondo S."/>
            <person name="Nolan M."/>
            <person name="Ohm R."/>
            <person name="Pangilinan J."/>
            <person name="Park H.-J."/>
            <person name="Ramirez L."/>
            <person name="Alfaro M."/>
            <person name="Sun H."/>
            <person name="Tritt A."/>
            <person name="Yoshinaga Y."/>
            <person name="Zwiers L.-H."/>
            <person name="Turgeon B."/>
            <person name="Goodwin S."/>
            <person name="Spatafora J."/>
            <person name="Crous P."/>
            <person name="Grigoriev I."/>
        </authorList>
    </citation>
    <scope>NUCLEOTIDE SEQUENCE</scope>
    <source>
        <strain evidence="7">CBS 122367</strain>
    </source>
</reference>
<dbReference type="FunFam" id="3.30.160.20:FF:000065">
    <property type="entry name" value="Peptidyl-tRNA hydrolase domain protein"/>
    <property type="match status" value="1"/>
</dbReference>
<dbReference type="OrthoDB" id="277888at2759"/>
<organism evidence="7 8">
    <name type="scientific">Lentithecium fluviatile CBS 122367</name>
    <dbReference type="NCBI Taxonomy" id="1168545"/>
    <lineage>
        <taxon>Eukaryota</taxon>
        <taxon>Fungi</taxon>
        <taxon>Dikarya</taxon>
        <taxon>Ascomycota</taxon>
        <taxon>Pezizomycotina</taxon>
        <taxon>Dothideomycetes</taxon>
        <taxon>Pleosporomycetidae</taxon>
        <taxon>Pleosporales</taxon>
        <taxon>Massarineae</taxon>
        <taxon>Lentitheciaceae</taxon>
        <taxon>Lentithecium</taxon>
    </lineage>
</organism>
<dbReference type="PANTHER" id="PTHR46203">
    <property type="entry name" value="PROBABLE PEPTIDE CHAIN RELEASE FACTOR C12ORF65"/>
    <property type="match status" value="1"/>
</dbReference>
<evidence type="ECO:0000256" key="4">
    <source>
        <dbReference type="ARBA" id="ARBA00023128"/>
    </source>
</evidence>